<evidence type="ECO:0000313" key="10">
    <source>
        <dbReference type="Proteomes" id="UP001164390"/>
    </source>
</evidence>
<dbReference type="GO" id="GO:0016787">
    <property type="term" value="F:hydrolase activity"/>
    <property type="evidence" value="ECO:0007669"/>
    <property type="project" value="UniProtKB-KW"/>
</dbReference>
<accession>A0AA46TK53</accession>
<evidence type="ECO:0000256" key="3">
    <source>
        <dbReference type="ARBA" id="ARBA00006247"/>
    </source>
</evidence>
<dbReference type="InterPro" id="IPR036264">
    <property type="entry name" value="Bact_exopeptidase_dim_dom"/>
</dbReference>
<proteinExistence type="inferred from homology"/>
<keyword evidence="7" id="KW-0170">Cobalt</keyword>
<evidence type="ECO:0000313" key="9">
    <source>
        <dbReference type="EMBL" id="UYM06771.1"/>
    </source>
</evidence>
<reference evidence="9" key="1">
    <citation type="submission" date="2022-01" db="EMBL/GenBank/DDBJ databases">
        <title>Nocardioidaceae gen. sp. A5X3R13.</title>
        <authorList>
            <person name="Lopez Marin M.A."/>
            <person name="Uhlik O."/>
        </authorList>
    </citation>
    <scope>NUCLEOTIDE SEQUENCE</scope>
    <source>
        <strain evidence="9">A5X3R13</strain>
    </source>
</reference>
<comment type="similarity">
    <text evidence="3">Belongs to the peptidase M20A family.</text>
</comment>
<keyword evidence="5" id="KW-0378">Hydrolase</keyword>
<evidence type="ECO:0000259" key="8">
    <source>
        <dbReference type="Pfam" id="PF07687"/>
    </source>
</evidence>
<evidence type="ECO:0000256" key="1">
    <source>
        <dbReference type="ARBA" id="ARBA00001941"/>
    </source>
</evidence>
<dbReference type="PANTHER" id="PTHR43808:SF25">
    <property type="entry name" value="PEPTIDASE M20 DIMERISATION DOMAIN-CONTAINING PROTEIN"/>
    <property type="match status" value="1"/>
</dbReference>
<dbReference type="InterPro" id="IPR002933">
    <property type="entry name" value="Peptidase_M20"/>
</dbReference>
<dbReference type="AlphaFoldDB" id="A0AA46TK53"/>
<evidence type="ECO:0000256" key="7">
    <source>
        <dbReference type="ARBA" id="ARBA00023285"/>
    </source>
</evidence>
<name>A0AA46TK53_9ACTN</name>
<keyword evidence="6" id="KW-0862">Zinc</keyword>
<evidence type="ECO:0000256" key="4">
    <source>
        <dbReference type="ARBA" id="ARBA00022723"/>
    </source>
</evidence>
<comment type="cofactor">
    <cofactor evidence="1">
        <name>Co(2+)</name>
        <dbReference type="ChEBI" id="CHEBI:48828"/>
    </cofactor>
</comment>
<keyword evidence="10" id="KW-1185">Reference proteome</keyword>
<dbReference type="GO" id="GO:0046872">
    <property type="term" value="F:metal ion binding"/>
    <property type="evidence" value="ECO:0007669"/>
    <property type="project" value="UniProtKB-KW"/>
</dbReference>
<evidence type="ECO:0000256" key="2">
    <source>
        <dbReference type="ARBA" id="ARBA00001947"/>
    </source>
</evidence>
<dbReference type="EMBL" id="CP094970">
    <property type="protein sequence ID" value="UYM06771.1"/>
    <property type="molecule type" value="Genomic_DNA"/>
</dbReference>
<organism evidence="9 10">
    <name type="scientific">Solicola gregarius</name>
    <dbReference type="NCBI Taxonomy" id="2908642"/>
    <lineage>
        <taxon>Bacteria</taxon>
        <taxon>Bacillati</taxon>
        <taxon>Actinomycetota</taxon>
        <taxon>Actinomycetes</taxon>
        <taxon>Propionibacteriales</taxon>
        <taxon>Nocardioidaceae</taxon>
        <taxon>Solicola</taxon>
    </lineage>
</organism>
<evidence type="ECO:0000256" key="5">
    <source>
        <dbReference type="ARBA" id="ARBA00022801"/>
    </source>
</evidence>
<dbReference type="InterPro" id="IPR050072">
    <property type="entry name" value="Peptidase_M20A"/>
</dbReference>
<dbReference type="NCBIfam" id="TIGR01910">
    <property type="entry name" value="DapE-ArgE"/>
    <property type="match status" value="1"/>
</dbReference>
<dbReference type="InterPro" id="IPR010182">
    <property type="entry name" value="ArgE/DapE"/>
</dbReference>
<keyword evidence="4" id="KW-0479">Metal-binding</keyword>
<dbReference type="InterPro" id="IPR011650">
    <property type="entry name" value="Peptidase_M20_dimer"/>
</dbReference>
<protein>
    <submittedName>
        <fullName evidence="9">ArgE/DapE family deacylase</fullName>
    </submittedName>
</protein>
<evidence type="ECO:0000256" key="6">
    <source>
        <dbReference type="ARBA" id="ARBA00022833"/>
    </source>
</evidence>
<comment type="cofactor">
    <cofactor evidence="2">
        <name>Zn(2+)</name>
        <dbReference type="ChEBI" id="CHEBI:29105"/>
    </cofactor>
</comment>
<gene>
    <name evidence="9" type="ORF">L0C25_06775</name>
</gene>
<dbReference type="Proteomes" id="UP001164390">
    <property type="component" value="Chromosome"/>
</dbReference>
<dbReference type="Gene3D" id="3.30.70.360">
    <property type="match status" value="1"/>
</dbReference>
<feature type="domain" description="Peptidase M20 dimerisation" evidence="8">
    <location>
        <begin position="204"/>
        <end position="311"/>
    </location>
</feature>
<dbReference type="SUPFAM" id="SSF55031">
    <property type="entry name" value="Bacterial exopeptidase dimerisation domain"/>
    <property type="match status" value="1"/>
</dbReference>
<dbReference type="Gene3D" id="3.40.630.10">
    <property type="entry name" value="Zn peptidases"/>
    <property type="match status" value="1"/>
</dbReference>
<dbReference type="KEGG" id="sgrg:L0C25_06775"/>
<dbReference type="PANTHER" id="PTHR43808">
    <property type="entry name" value="ACETYLORNITHINE DEACETYLASE"/>
    <property type="match status" value="1"/>
</dbReference>
<dbReference type="RefSeq" id="WP_271635691.1">
    <property type="nucleotide sequence ID" value="NZ_CP094970.1"/>
</dbReference>
<dbReference type="Pfam" id="PF01546">
    <property type="entry name" value="Peptidase_M20"/>
    <property type="match status" value="1"/>
</dbReference>
<dbReference type="Pfam" id="PF07687">
    <property type="entry name" value="M20_dimer"/>
    <property type="match status" value="1"/>
</dbReference>
<sequence>MNDAEAKVLAQIDEDQIAADLAALVSIPSVDGSDAEHEVQAWCAQRLGELGLDVDHWRIELADLRQDPEFPGMEVEREEAWGCVGTWQGAEPDEWPALILNGHVDVVPPGDLELWPNHDPFTLRLVDGEWWGRGANDMKGGVAAILGAVAALKRAGVRPRRSLAVHTVVGEEDGGLGTYATLLRGHTGDTCVIAEPTNHDIVSANAGSLTFRIIIQGQSTHGSRRTTGVSAIEKFEVVHAALRELELDRNEEIESRFAHLDLGWPISVGIISAGDWASTVPDRCTIEGRYGVMPGESVVDAKAAFFSAVMAACMNDPWLREHPVELTWPGGLFAPGQLIDGHPLLEQVQRAAVDAGAALPKAIGGPYGSDLRQYAAVGVPTLQYGPGDARYAHSIDERVAVDDVLHCAKTYALMALRECG</sequence>
<dbReference type="SUPFAM" id="SSF53187">
    <property type="entry name" value="Zn-dependent exopeptidases"/>
    <property type="match status" value="1"/>
</dbReference>